<keyword evidence="5" id="KW-1185">Reference proteome</keyword>
<feature type="domain" description="Zinc-ribbon" evidence="3">
    <location>
        <begin position="7"/>
        <end position="29"/>
    </location>
</feature>
<name>A0A3A8JMY0_9BACT</name>
<feature type="transmembrane region" description="Helical" evidence="2">
    <location>
        <begin position="38"/>
        <end position="59"/>
    </location>
</feature>
<keyword evidence="2" id="KW-0472">Membrane</keyword>
<dbReference type="EMBL" id="RAVZ01000013">
    <property type="protein sequence ID" value="RKG93150.1"/>
    <property type="molecule type" value="Genomic_DNA"/>
</dbReference>
<evidence type="ECO:0000256" key="2">
    <source>
        <dbReference type="SAM" id="Phobius"/>
    </source>
</evidence>
<reference evidence="5" key="1">
    <citation type="submission" date="2018-09" db="EMBL/GenBank/DDBJ databases">
        <authorList>
            <person name="Livingstone P.G."/>
            <person name="Whitworth D.E."/>
        </authorList>
    </citation>
    <scope>NUCLEOTIDE SEQUENCE [LARGE SCALE GENOMIC DNA]</scope>
    <source>
        <strain evidence="5">CA054A</strain>
    </source>
</reference>
<accession>A0A3A8JMY0</accession>
<evidence type="ECO:0000259" key="3">
    <source>
        <dbReference type="Pfam" id="PF13240"/>
    </source>
</evidence>
<dbReference type="AlphaFoldDB" id="A0A3A8JMY0"/>
<comment type="caution">
    <text evidence="4">The sequence shown here is derived from an EMBL/GenBank/DDBJ whole genome shotgun (WGS) entry which is preliminary data.</text>
</comment>
<dbReference type="Proteomes" id="UP000268094">
    <property type="component" value="Unassembled WGS sequence"/>
</dbReference>
<feature type="region of interest" description="Disordered" evidence="1">
    <location>
        <begin position="63"/>
        <end position="83"/>
    </location>
</feature>
<feature type="compositionally biased region" description="Polar residues" evidence="1">
    <location>
        <begin position="65"/>
        <end position="79"/>
    </location>
</feature>
<sequence length="189" mass="20137">MEMALVKCKQCGNDVASNATACPKCGAPVPRGTSVLKVSLFVVGGLFSLCFLGTCLGAIGAAKKGSTSGETASSRTTAAQEKPAPKLVEIRTLLAEYADNEVRADSNFKDQVIQTAGIVDDIKKDIMNSVYVTLGTGRQFEIPQIQCFITDEQVKKAANLSKGTKIGIRGRVQGLMMNVLVRDCEFIDL</sequence>
<keyword evidence="2" id="KW-1133">Transmembrane helix</keyword>
<dbReference type="Pfam" id="PF13240">
    <property type="entry name" value="Zn_Ribbon_1"/>
    <property type="match status" value="1"/>
</dbReference>
<evidence type="ECO:0000313" key="5">
    <source>
        <dbReference type="Proteomes" id="UP000268094"/>
    </source>
</evidence>
<gene>
    <name evidence="4" type="ORF">D7V88_03670</name>
</gene>
<organism evidence="4 5">
    <name type="scientific">Corallococcus terminator</name>
    <dbReference type="NCBI Taxonomy" id="2316733"/>
    <lineage>
        <taxon>Bacteria</taxon>
        <taxon>Pseudomonadati</taxon>
        <taxon>Myxococcota</taxon>
        <taxon>Myxococcia</taxon>
        <taxon>Myxococcales</taxon>
        <taxon>Cystobacterineae</taxon>
        <taxon>Myxococcaceae</taxon>
        <taxon>Corallococcus</taxon>
    </lineage>
</organism>
<keyword evidence="2" id="KW-0812">Transmembrane</keyword>
<dbReference type="InterPro" id="IPR024422">
    <property type="entry name" value="Protein_unknown_function_OB"/>
</dbReference>
<proteinExistence type="predicted"/>
<dbReference type="Pfam" id="PF12869">
    <property type="entry name" value="tRNA_anti-like"/>
    <property type="match status" value="1"/>
</dbReference>
<dbReference type="InterPro" id="IPR026870">
    <property type="entry name" value="Zinc_ribbon_dom"/>
</dbReference>
<evidence type="ECO:0000313" key="4">
    <source>
        <dbReference type="EMBL" id="RKG93150.1"/>
    </source>
</evidence>
<evidence type="ECO:0000256" key="1">
    <source>
        <dbReference type="SAM" id="MobiDB-lite"/>
    </source>
</evidence>
<protein>
    <submittedName>
        <fullName evidence="4">Zinc-ribbon domain-containing protein</fullName>
    </submittedName>
</protein>